<protein>
    <submittedName>
        <fullName evidence="2">Uncharacterized protein</fullName>
    </submittedName>
</protein>
<feature type="region of interest" description="Disordered" evidence="1">
    <location>
        <begin position="1"/>
        <end position="26"/>
    </location>
</feature>
<reference evidence="3" key="1">
    <citation type="submission" date="2023-07" db="EMBL/GenBank/DDBJ databases">
        <title>Defluviimonas sediminis sp. nov., isolated from mangrove sediment.</title>
        <authorList>
            <person name="Liu L."/>
            <person name="Li J."/>
            <person name="Huang Y."/>
            <person name="Pan J."/>
            <person name="Li M."/>
        </authorList>
    </citation>
    <scope>NUCLEOTIDE SEQUENCE [LARGE SCALE GENOMIC DNA]</scope>
    <source>
        <strain evidence="3">FT324</strain>
    </source>
</reference>
<dbReference type="EMBL" id="JAOCQF010000003">
    <property type="protein sequence ID" value="MCT8330907.1"/>
    <property type="molecule type" value="Genomic_DNA"/>
</dbReference>
<accession>A0ABT2NPP4</accession>
<evidence type="ECO:0000313" key="2">
    <source>
        <dbReference type="EMBL" id="MCT8330907.1"/>
    </source>
</evidence>
<dbReference type="Proteomes" id="UP001205601">
    <property type="component" value="Unassembled WGS sequence"/>
</dbReference>
<keyword evidence="3" id="KW-1185">Reference proteome</keyword>
<dbReference type="RefSeq" id="WP_261496805.1">
    <property type="nucleotide sequence ID" value="NZ_JAOCQF010000003.1"/>
</dbReference>
<comment type="caution">
    <text evidence="2">The sequence shown here is derived from an EMBL/GenBank/DDBJ whole genome shotgun (WGS) entry which is preliminary data.</text>
</comment>
<gene>
    <name evidence="2" type="ORF">N5I32_15420</name>
</gene>
<proteinExistence type="predicted"/>
<evidence type="ECO:0000313" key="3">
    <source>
        <dbReference type="Proteomes" id="UP001205601"/>
    </source>
</evidence>
<sequence>MSLSDNEPDALHGAEFGSPERRALNDERATELRAQIARDGDFPLPGWTLGDGVPDMMASEVLALLDDVQREADAICDMMSQKIAERTGQ</sequence>
<name>A0ABT2NPP4_9RHOB</name>
<evidence type="ECO:0000256" key="1">
    <source>
        <dbReference type="SAM" id="MobiDB-lite"/>
    </source>
</evidence>
<organism evidence="2 3">
    <name type="scientific">Albidovulum sediminis</name>
    <dbReference type="NCBI Taxonomy" id="3066345"/>
    <lineage>
        <taxon>Bacteria</taxon>
        <taxon>Pseudomonadati</taxon>
        <taxon>Pseudomonadota</taxon>
        <taxon>Alphaproteobacteria</taxon>
        <taxon>Rhodobacterales</taxon>
        <taxon>Paracoccaceae</taxon>
        <taxon>Albidovulum</taxon>
    </lineage>
</organism>